<evidence type="ECO:0000256" key="7">
    <source>
        <dbReference type="ARBA" id="ARBA00022840"/>
    </source>
</evidence>
<dbReference type="InterPro" id="IPR036974">
    <property type="entry name" value="PUA_sf"/>
</dbReference>
<dbReference type="PANTHER" id="PTHR43654:SF1">
    <property type="entry name" value="ISOPENTENYL PHOSPHATE KINASE"/>
    <property type="match status" value="1"/>
</dbReference>
<keyword evidence="7 8" id="KW-0067">ATP-binding</keyword>
<dbReference type="UniPathway" id="UPA00098">
    <property type="reaction ID" value="UER00359"/>
</dbReference>
<comment type="catalytic activity">
    <reaction evidence="8">
        <text>L-glutamate + ATP = L-glutamyl 5-phosphate + ADP</text>
        <dbReference type="Rhea" id="RHEA:14877"/>
        <dbReference type="ChEBI" id="CHEBI:29985"/>
        <dbReference type="ChEBI" id="CHEBI:30616"/>
        <dbReference type="ChEBI" id="CHEBI:58274"/>
        <dbReference type="ChEBI" id="CHEBI:456216"/>
        <dbReference type="EC" id="2.7.2.11"/>
    </reaction>
</comment>
<dbReference type="InterPro" id="IPR036393">
    <property type="entry name" value="AceGlu_kinase-like_sf"/>
</dbReference>
<dbReference type="Gene3D" id="3.40.1160.10">
    <property type="entry name" value="Acetylglutamate kinase-like"/>
    <property type="match status" value="1"/>
</dbReference>
<dbReference type="GO" id="GO:0005524">
    <property type="term" value="F:ATP binding"/>
    <property type="evidence" value="ECO:0007669"/>
    <property type="project" value="UniProtKB-KW"/>
</dbReference>
<evidence type="ECO:0000256" key="2">
    <source>
        <dbReference type="ARBA" id="ARBA00022605"/>
    </source>
</evidence>
<keyword evidence="2 8" id="KW-0028">Amino-acid biosynthesis</keyword>
<evidence type="ECO:0000256" key="6">
    <source>
        <dbReference type="ARBA" id="ARBA00022777"/>
    </source>
</evidence>
<dbReference type="CDD" id="cd21157">
    <property type="entry name" value="PUA_G5K"/>
    <property type="match status" value="1"/>
</dbReference>
<keyword evidence="11" id="KW-1185">Reference proteome</keyword>
<dbReference type="InterPro" id="IPR011529">
    <property type="entry name" value="Glu_5kinase"/>
</dbReference>
<dbReference type="InterPro" id="IPR015947">
    <property type="entry name" value="PUA-like_sf"/>
</dbReference>
<dbReference type="PROSITE" id="PS50890">
    <property type="entry name" value="PUA"/>
    <property type="match status" value="1"/>
</dbReference>
<dbReference type="EC" id="2.7.2.11" evidence="8"/>
<dbReference type="InterPro" id="IPR005715">
    <property type="entry name" value="Glu_5kinase/COase_Synthase"/>
</dbReference>
<dbReference type="InterPro" id="IPR001057">
    <property type="entry name" value="Glu/AcGlu_kinase"/>
</dbReference>
<reference evidence="10 11" key="1">
    <citation type="submission" date="2012-09" db="EMBL/GenBank/DDBJ databases">
        <title>The Genome Sequence of Alloiococcus otitis ATCC 51267.</title>
        <authorList>
            <consortium name="The Broad Institute Genome Sequencing Platform"/>
            <person name="Earl A."/>
            <person name="Ward D."/>
            <person name="Feldgarden M."/>
            <person name="Gevers D."/>
            <person name="Huys G."/>
            <person name="Walker B."/>
            <person name="Young S.K."/>
            <person name="Zeng Q."/>
            <person name="Gargeya S."/>
            <person name="Fitzgerald M."/>
            <person name="Haas B."/>
            <person name="Abouelleil A."/>
            <person name="Alvarado L."/>
            <person name="Arachchi H.M."/>
            <person name="Berlin A.M."/>
            <person name="Chapman S.B."/>
            <person name="Goldberg J."/>
            <person name="Griggs A."/>
            <person name="Gujja S."/>
            <person name="Hansen M."/>
            <person name="Howarth C."/>
            <person name="Imamovic A."/>
            <person name="Larimer J."/>
            <person name="McCowen C."/>
            <person name="Montmayeur A."/>
            <person name="Murphy C."/>
            <person name="Neiman D."/>
            <person name="Pearson M."/>
            <person name="Priest M."/>
            <person name="Roberts A."/>
            <person name="Saif S."/>
            <person name="Shea T."/>
            <person name="Sisk P."/>
            <person name="Sykes S."/>
            <person name="Wortman J."/>
            <person name="Nusbaum C."/>
            <person name="Birren B."/>
        </authorList>
    </citation>
    <scope>NUCLEOTIDE SEQUENCE [LARGE SCALE GENOMIC DNA]</scope>
    <source>
        <strain evidence="10 11">ATCC 51267</strain>
    </source>
</reference>
<dbReference type="EMBL" id="AGXA01000016">
    <property type="protein sequence ID" value="EKU93778.1"/>
    <property type="molecule type" value="Genomic_DNA"/>
</dbReference>
<comment type="caution">
    <text evidence="10">The sequence shown here is derived from an EMBL/GenBank/DDBJ whole genome shotgun (WGS) entry which is preliminary data.</text>
</comment>
<dbReference type="STRING" id="883081.HMPREF9698_00726"/>
<dbReference type="SUPFAM" id="SSF88697">
    <property type="entry name" value="PUA domain-like"/>
    <property type="match status" value="1"/>
</dbReference>
<feature type="binding site" evidence="8">
    <location>
        <position position="163"/>
    </location>
    <ligand>
        <name>substrate</name>
    </ligand>
</feature>
<dbReference type="SMART" id="SM00359">
    <property type="entry name" value="PUA"/>
    <property type="match status" value="1"/>
</dbReference>
<dbReference type="PATRIC" id="fig|883081.3.peg.724"/>
<keyword evidence="1 8" id="KW-0963">Cytoplasm</keyword>
<comment type="similarity">
    <text evidence="8">Belongs to the glutamate 5-kinase family.</text>
</comment>
<dbReference type="Gene3D" id="2.30.130.10">
    <property type="entry name" value="PUA domain"/>
    <property type="match status" value="1"/>
</dbReference>
<keyword evidence="4 8" id="KW-0808">Transferase</keyword>
<dbReference type="InterPro" id="IPR001048">
    <property type="entry name" value="Asp/Glu/Uridylate_kinase"/>
</dbReference>
<dbReference type="NCBIfam" id="TIGR01027">
    <property type="entry name" value="proB"/>
    <property type="match status" value="1"/>
</dbReference>
<dbReference type="FunFam" id="3.40.1160.10:FF:000018">
    <property type="entry name" value="Glutamate 5-kinase"/>
    <property type="match status" value="1"/>
</dbReference>
<proteinExistence type="inferred from homology"/>
<accession>K9EAQ7</accession>
<keyword evidence="3 8" id="KW-0641">Proline biosynthesis</keyword>
<protein>
    <recommendedName>
        <fullName evidence="8">Glutamate 5-kinase</fullName>
        <ecNumber evidence="8">2.7.2.11</ecNumber>
    </recommendedName>
    <alternativeName>
        <fullName evidence="8">Gamma-glutamyl kinase</fullName>
        <shortName evidence="8">GK</shortName>
    </alternativeName>
</protein>
<feature type="binding site" evidence="8">
    <location>
        <position position="151"/>
    </location>
    <ligand>
        <name>substrate</name>
    </ligand>
</feature>
<sequence length="373" mass="40416">MCYNAGNKEIKLGRIMEKKLFVFKVGTSSLTQEDGSLDRIKLARITRQLAQIHQQGHKLVLVSSGSVAAGFSRLGLSHYPSRIAEKQASAAVGQGLLIEEYTHNLMMDSICSAQVLLTQEDFSDARRYKNASRALRVLLNHGAIPIINENDTIAIEELKVGDNDSLSAQVASLLKADLLVLLTDVDGLYTGNPSQDPTARHLPVINQITPDLYQMAGGAGSANGTGGMTTKIQAAEMATKAGVPVFICSSQSDTALIQALNQNIKGTLFKAKAENLSQRKQWMTFYAKAQTSINIDDGASLAMKEEGSSLLAAGVKEVKGQFKVGDVIEVYRASDHHLIGRGRARMTADDLRKLLQSSKPKGIVIHRNDWVTL</sequence>
<comment type="pathway">
    <text evidence="8">Amino-acid biosynthesis; L-proline biosynthesis; L-glutamate 5-semialdehyde from L-glutamate: step 1/2.</text>
</comment>
<dbReference type="GO" id="GO:0003723">
    <property type="term" value="F:RNA binding"/>
    <property type="evidence" value="ECO:0007669"/>
    <property type="project" value="InterPro"/>
</dbReference>
<dbReference type="HAMAP" id="MF_00456">
    <property type="entry name" value="ProB"/>
    <property type="match status" value="1"/>
</dbReference>
<evidence type="ECO:0000256" key="5">
    <source>
        <dbReference type="ARBA" id="ARBA00022741"/>
    </source>
</evidence>
<dbReference type="HOGENOM" id="CLU_025400_2_0_9"/>
<dbReference type="GO" id="GO:0055129">
    <property type="term" value="P:L-proline biosynthetic process"/>
    <property type="evidence" value="ECO:0007669"/>
    <property type="project" value="UniProtKB-UniRule"/>
</dbReference>
<keyword evidence="6 8" id="KW-0418">Kinase</keyword>
<keyword evidence="5 8" id="KW-0547">Nucleotide-binding</keyword>
<organism evidence="10 11">
    <name type="scientific">Alloiococcus otitis ATCC 51267</name>
    <dbReference type="NCBI Taxonomy" id="883081"/>
    <lineage>
        <taxon>Bacteria</taxon>
        <taxon>Bacillati</taxon>
        <taxon>Bacillota</taxon>
        <taxon>Bacilli</taxon>
        <taxon>Lactobacillales</taxon>
        <taxon>Carnobacteriaceae</taxon>
        <taxon>Alloiococcus</taxon>
    </lineage>
</organism>
<feature type="binding site" evidence="8">
    <location>
        <begin position="183"/>
        <end position="184"/>
    </location>
    <ligand>
        <name>ATP</name>
        <dbReference type="ChEBI" id="CHEBI:30616"/>
    </ligand>
</feature>
<evidence type="ECO:0000259" key="9">
    <source>
        <dbReference type="SMART" id="SM00359"/>
    </source>
</evidence>
<dbReference type="CDD" id="cd04242">
    <property type="entry name" value="AAK_G5K_ProB"/>
    <property type="match status" value="1"/>
</dbReference>
<feature type="domain" description="PUA" evidence="9">
    <location>
        <begin position="291"/>
        <end position="372"/>
    </location>
</feature>
<dbReference type="PROSITE" id="PS00902">
    <property type="entry name" value="GLUTAMATE_5_KINASE"/>
    <property type="match status" value="1"/>
</dbReference>
<feature type="binding site" evidence="8">
    <location>
        <position position="24"/>
    </location>
    <ligand>
        <name>ATP</name>
        <dbReference type="ChEBI" id="CHEBI:30616"/>
    </ligand>
</feature>
<evidence type="ECO:0000256" key="3">
    <source>
        <dbReference type="ARBA" id="ARBA00022650"/>
    </source>
</evidence>
<dbReference type="InterPro" id="IPR041739">
    <property type="entry name" value="G5K_ProB"/>
</dbReference>
<feature type="binding site" evidence="8">
    <location>
        <position position="64"/>
    </location>
    <ligand>
        <name>substrate</name>
    </ligand>
</feature>
<evidence type="ECO:0000256" key="4">
    <source>
        <dbReference type="ARBA" id="ARBA00022679"/>
    </source>
</evidence>
<comment type="function">
    <text evidence="8">Catalyzes the transfer of a phosphate group to glutamate to form L-glutamate 5-phosphate.</text>
</comment>
<feature type="binding site" evidence="8">
    <location>
        <begin position="225"/>
        <end position="231"/>
    </location>
    <ligand>
        <name>ATP</name>
        <dbReference type="ChEBI" id="CHEBI:30616"/>
    </ligand>
</feature>
<dbReference type="Pfam" id="PF01472">
    <property type="entry name" value="PUA"/>
    <property type="match status" value="1"/>
</dbReference>
<dbReference type="InterPro" id="IPR019797">
    <property type="entry name" value="Glutamate_5-kinase_CS"/>
</dbReference>
<evidence type="ECO:0000256" key="1">
    <source>
        <dbReference type="ARBA" id="ARBA00022490"/>
    </source>
</evidence>
<dbReference type="GO" id="GO:0005829">
    <property type="term" value="C:cytosol"/>
    <property type="evidence" value="ECO:0007669"/>
    <property type="project" value="TreeGrafter"/>
</dbReference>
<dbReference type="PIRSF" id="PIRSF000729">
    <property type="entry name" value="GK"/>
    <property type="match status" value="1"/>
</dbReference>
<dbReference type="PANTHER" id="PTHR43654">
    <property type="entry name" value="GLUTAMATE 5-KINASE"/>
    <property type="match status" value="1"/>
</dbReference>
<dbReference type="SUPFAM" id="SSF53633">
    <property type="entry name" value="Carbamate kinase-like"/>
    <property type="match status" value="1"/>
</dbReference>
<gene>
    <name evidence="8" type="primary">proB</name>
    <name evidence="10" type="ORF">HMPREF9698_00726</name>
</gene>
<dbReference type="InterPro" id="IPR002478">
    <property type="entry name" value="PUA"/>
</dbReference>
<evidence type="ECO:0000256" key="8">
    <source>
        <dbReference type="HAMAP-Rule" id="MF_00456"/>
    </source>
</evidence>
<dbReference type="PRINTS" id="PR00474">
    <property type="entry name" value="GLU5KINASE"/>
</dbReference>
<dbReference type="Proteomes" id="UP000009875">
    <property type="component" value="Unassembled WGS sequence"/>
</dbReference>
<evidence type="ECO:0000313" key="10">
    <source>
        <dbReference type="EMBL" id="EKU93778.1"/>
    </source>
</evidence>
<evidence type="ECO:0000313" key="11">
    <source>
        <dbReference type="Proteomes" id="UP000009875"/>
    </source>
</evidence>
<dbReference type="GO" id="GO:0004349">
    <property type="term" value="F:glutamate 5-kinase activity"/>
    <property type="evidence" value="ECO:0007669"/>
    <property type="project" value="UniProtKB-UniRule"/>
</dbReference>
<dbReference type="eggNOG" id="COG0263">
    <property type="taxonomic scope" value="Bacteria"/>
</dbReference>
<dbReference type="Pfam" id="PF00696">
    <property type="entry name" value="AA_kinase"/>
    <property type="match status" value="1"/>
</dbReference>
<name>K9EAQ7_9LACT</name>
<dbReference type="AlphaFoldDB" id="K9EAQ7"/>
<comment type="subcellular location">
    <subcellularLocation>
        <location evidence="8">Cytoplasm</location>
    </subcellularLocation>
</comment>